<accession>W8W247</accession>
<dbReference type="OrthoDB" id="12887at10239"/>
<dbReference type="RefSeq" id="YP_009010300.1">
    <property type="nucleotide sequence ID" value="NC_023611.1"/>
</dbReference>
<evidence type="ECO:0000313" key="2">
    <source>
        <dbReference type="Proteomes" id="UP000136450"/>
    </source>
</evidence>
<protein>
    <submittedName>
        <fullName evidence="1">Uncharacterized protein</fullName>
    </submittedName>
</protein>
<organism evidence="1 2">
    <name type="scientific">Invertebrate iridescent virus 30</name>
    <dbReference type="NCBI Taxonomy" id="345585"/>
    <lineage>
        <taxon>Viruses</taxon>
        <taxon>Varidnaviria</taxon>
        <taxon>Bamfordvirae</taxon>
        <taxon>Nucleocytoviricota</taxon>
        <taxon>Megaviricetes</taxon>
        <taxon>Pimascovirales</taxon>
        <taxon>Pimascovirales incertae sedis</taxon>
        <taxon>Iridoviridae</taxon>
        <taxon>Betairidovirinae</taxon>
        <taxon>Chloriridovirus</taxon>
        <taxon>Chloriridovirus simulium1</taxon>
        <taxon>Invertebrate iridescent virus 22</taxon>
    </lineage>
</organism>
<dbReference type="GeneID" id="18501201"/>
<reference evidence="1 2" key="1">
    <citation type="submission" date="2013-03" db="EMBL/GenBank/DDBJ databases">
        <title>Genomic and evolutionary features of invertebrate iridoviruse.</title>
        <authorList>
            <person name="Piegu B."/>
            <person name="Guizard S."/>
            <person name="Bideshi D."/>
            <person name="Spears T."/>
            <person name="Federici B."/>
            <person name="Bigot Y."/>
        </authorList>
    </citation>
    <scope>NUCLEOTIDE SEQUENCE [LARGE SCALE GENOMIC DNA]</scope>
</reference>
<dbReference type="EMBL" id="HF920636">
    <property type="protein sequence ID" value="CCV02201.1"/>
    <property type="molecule type" value="Genomic_DNA"/>
</dbReference>
<proteinExistence type="predicted"/>
<dbReference type="Proteomes" id="UP000136450">
    <property type="component" value="Segment"/>
</dbReference>
<evidence type="ECO:0000313" key="1">
    <source>
        <dbReference type="EMBL" id="CCV02201.1"/>
    </source>
</evidence>
<sequence length="287" mass="33173">MSEPCVFIPSIYTSEEKNVSVNISSQQKVPENIHEYINSYIEKLIKPRFEIFEHEDIKPNILNLIQELQDTVDNCVKKTGDIISGPLQLLKSPEVKMDIVNKEYTDWLFTTLLEKIELKFSKNTDMDLNHYKIKNIQTPTDLNDAVTKNYVDKKIEELGMYTPQSLHYIFSKGQVLSSSNSQRFNKTFFFNPGFICPQKIHIVSVGFSTSPYKYKIGEKVKIGTINPTKLYFMVNNEIKSEQPIEKDVQLGHILKEFDEPVIFEKGDNFMMVVESILDDASVNIAFY</sequence>
<gene>
    <name evidence="1" type="primary">006L</name>
    <name evidence="1" type="ORF">IIV30_006L</name>
</gene>
<name>W8W247_9VIRU</name>
<dbReference type="KEGG" id="vg:18501201"/>